<dbReference type="EMBL" id="VIVR01000001">
    <property type="protein sequence ID" value="TWE20545.1"/>
    <property type="molecule type" value="Genomic_DNA"/>
</dbReference>
<feature type="chain" id="PRO_5039525383" description="Small secreted protein" evidence="2">
    <location>
        <begin position="33"/>
        <end position="75"/>
    </location>
</feature>
<evidence type="ECO:0000313" key="3">
    <source>
        <dbReference type="EMBL" id="TWE20545.1"/>
    </source>
</evidence>
<feature type="compositionally biased region" description="Basic and acidic residues" evidence="1">
    <location>
        <begin position="49"/>
        <end position="59"/>
    </location>
</feature>
<evidence type="ECO:0000256" key="1">
    <source>
        <dbReference type="SAM" id="MobiDB-lite"/>
    </source>
</evidence>
<keyword evidence="2" id="KW-0732">Signal</keyword>
<organism evidence="3 4">
    <name type="scientific">Kitasatospora atroaurantiaca</name>
    <dbReference type="NCBI Taxonomy" id="285545"/>
    <lineage>
        <taxon>Bacteria</taxon>
        <taxon>Bacillati</taxon>
        <taxon>Actinomycetota</taxon>
        <taxon>Actinomycetes</taxon>
        <taxon>Kitasatosporales</taxon>
        <taxon>Streptomycetaceae</taxon>
        <taxon>Kitasatospora</taxon>
    </lineage>
</organism>
<protein>
    <recommendedName>
        <fullName evidence="5">Small secreted protein</fullName>
    </recommendedName>
</protein>
<proteinExistence type="predicted"/>
<keyword evidence="4" id="KW-1185">Reference proteome</keyword>
<feature type="signal peptide" evidence="2">
    <location>
        <begin position="1"/>
        <end position="32"/>
    </location>
</feature>
<accession>A0A561EY67</accession>
<evidence type="ECO:0000256" key="2">
    <source>
        <dbReference type="SAM" id="SignalP"/>
    </source>
</evidence>
<name>A0A561EY67_9ACTN</name>
<gene>
    <name evidence="3" type="ORF">FB465_5699</name>
</gene>
<comment type="caution">
    <text evidence="3">The sequence shown here is derived from an EMBL/GenBank/DDBJ whole genome shotgun (WGS) entry which is preliminary data.</text>
</comment>
<sequence length="75" mass="7294">MSRHVSRGRATAAVAALAAAAALLLTGCGPTAATPDRAAQSAPGGGDSQLKDMQQKVDAADSAAAEADSDATQNN</sequence>
<dbReference type="AlphaFoldDB" id="A0A561EY67"/>
<evidence type="ECO:0000313" key="4">
    <source>
        <dbReference type="Proteomes" id="UP000318416"/>
    </source>
</evidence>
<reference evidence="3 4" key="1">
    <citation type="submission" date="2019-06" db="EMBL/GenBank/DDBJ databases">
        <title>Sequencing the genomes of 1000 actinobacteria strains.</title>
        <authorList>
            <person name="Klenk H.-P."/>
        </authorList>
    </citation>
    <scope>NUCLEOTIDE SEQUENCE [LARGE SCALE GENOMIC DNA]</scope>
    <source>
        <strain evidence="3 4">DSM 41649</strain>
    </source>
</reference>
<feature type="region of interest" description="Disordered" evidence="1">
    <location>
        <begin position="29"/>
        <end position="75"/>
    </location>
</feature>
<dbReference type="PROSITE" id="PS51257">
    <property type="entry name" value="PROKAR_LIPOPROTEIN"/>
    <property type="match status" value="1"/>
</dbReference>
<dbReference type="Proteomes" id="UP000318416">
    <property type="component" value="Unassembled WGS sequence"/>
</dbReference>
<evidence type="ECO:0008006" key="5">
    <source>
        <dbReference type="Google" id="ProtNLM"/>
    </source>
</evidence>